<feature type="domain" description="Response regulatory" evidence="3">
    <location>
        <begin position="21"/>
        <end position="137"/>
    </location>
</feature>
<dbReference type="PROSITE" id="PS50110">
    <property type="entry name" value="RESPONSE_REGULATORY"/>
    <property type="match status" value="1"/>
</dbReference>
<dbReference type="Pfam" id="PF00072">
    <property type="entry name" value="Response_reg"/>
    <property type="match status" value="1"/>
</dbReference>
<dbReference type="InterPro" id="IPR011006">
    <property type="entry name" value="CheY-like_superfamily"/>
</dbReference>
<feature type="modified residue" description="4-aspartylphosphate" evidence="2">
    <location>
        <position position="70"/>
    </location>
</feature>
<dbReference type="Gene3D" id="3.40.50.2300">
    <property type="match status" value="1"/>
</dbReference>
<comment type="caution">
    <text evidence="4">The sequence shown here is derived from an EMBL/GenBank/DDBJ whole genome shotgun (WGS) entry which is preliminary data.</text>
</comment>
<accession>A0A0P9DIR4</accession>
<evidence type="ECO:0000313" key="5">
    <source>
        <dbReference type="Proteomes" id="UP000050509"/>
    </source>
</evidence>
<dbReference type="EMBL" id="LJCR01000289">
    <property type="protein sequence ID" value="KPV53308.1"/>
    <property type="molecule type" value="Genomic_DNA"/>
</dbReference>
<keyword evidence="1 2" id="KW-0597">Phosphoprotein</keyword>
<protein>
    <recommendedName>
        <fullName evidence="3">Response regulatory domain-containing protein</fullName>
    </recommendedName>
</protein>
<evidence type="ECO:0000313" key="4">
    <source>
        <dbReference type="EMBL" id="KPV53308.1"/>
    </source>
</evidence>
<keyword evidence="5" id="KW-1185">Reference proteome</keyword>
<dbReference type="SMART" id="SM00448">
    <property type="entry name" value="REC"/>
    <property type="match status" value="1"/>
</dbReference>
<dbReference type="SUPFAM" id="SSF52172">
    <property type="entry name" value="CheY-like"/>
    <property type="match status" value="1"/>
</dbReference>
<evidence type="ECO:0000259" key="3">
    <source>
        <dbReference type="PROSITE" id="PS50110"/>
    </source>
</evidence>
<dbReference type="InterPro" id="IPR001789">
    <property type="entry name" value="Sig_transdc_resp-reg_receiver"/>
</dbReference>
<dbReference type="GO" id="GO:0000160">
    <property type="term" value="P:phosphorelay signal transduction system"/>
    <property type="evidence" value="ECO:0007669"/>
    <property type="project" value="InterPro"/>
</dbReference>
<gene>
    <name evidence="4" type="ORF">SE17_10395</name>
</gene>
<sequence>MIATNNQVSVNREIKAAGKPKVLIVEDDVDTRLIARRALALHGYDVIEAGDGVSAFELARRQCPALIVLDMGLPGIDGWTVAGDIRAEPALQHVPILAITGYGMATAHRAAIEHGCTQAICKPFKMNTFVQVVSQLLLAK</sequence>
<name>A0A0P9DIR4_9CHLR</name>
<evidence type="ECO:0000256" key="2">
    <source>
        <dbReference type="PROSITE-ProRule" id="PRU00169"/>
    </source>
</evidence>
<evidence type="ECO:0000256" key="1">
    <source>
        <dbReference type="ARBA" id="ARBA00022553"/>
    </source>
</evidence>
<organism evidence="4 5">
    <name type="scientific">Kouleothrix aurantiaca</name>
    <dbReference type="NCBI Taxonomy" id="186479"/>
    <lineage>
        <taxon>Bacteria</taxon>
        <taxon>Bacillati</taxon>
        <taxon>Chloroflexota</taxon>
        <taxon>Chloroflexia</taxon>
        <taxon>Chloroflexales</taxon>
        <taxon>Roseiflexineae</taxon>
        <taxon>Roseiflexaceae</taxon>
        <taxon>Kouleothrix</taxon>
    </lineage>
</organism>
<proteinExistence type="predicted"/>
<dbReference type="PANTHER" id="PTHR44591">
    <property type="entry name" value="STRESS RESPONSE REGULATOR PROTEIN 1"/>
    <property type="match status" value="1"/>
</dbReference>
<dbReference type="PANTHER" id="PTHR44591:SF23">
    <property type="entry name" value="CHEY SUBFAMILY"/>
    <property type="match status" value="1"/>
</dbReference>
<dbReference type="Proteomes" id="UP000050509">
    <property type="component" value="Unassembled WGS sequence"/>
</dbReference>
<dbReference type="InterPro" id="IPR050595">
    <property type="entry name" value="Bact_response_regulator"/>
</dbReference>
<dbReference type="AlphaFoldDB" id="A0A0P9DIR4"/>
<reference evidence="4 5" key="1">
    <citation type="submission" date="2015-09" db="EMBL/GenBank/DDBJ databases">
        <title>Draft genome sequence of Kouleothrix aurantiaca JCM 19913.</title>
        <authorList>
            <person name="Hemp J."/>
        </authorList>
    </citation>
    <scope>NUCLEOTIDE SEQUENCE [LARGE SCALE GENOMIC DNA]</scope>
    <source>
        <strain evidence="4 5">COM-B</strain>
    </source>
</reference>